<name>A0A6C0F036_9ZZZZ</name>
<dbReference type="AlphaFoldDB" id="A0A6C0F036"/>
<protein>
    <recommendedName>
        <fullName evidence="2">ParB/Sulfiredoxin domain-containing protein</fullName>
    </recommendedName>
</protein>
<reference evidence="1" key="1">
    <citation type="journal article" date="2020" name="Nature">
        <title>Giant virus diversity and host interactions through global metagenomics.</title>
        <authorList>
            <person name="Schulz F."/>
            <person name="Roux S."/>
            <person name="Paez-Espino D."/>
            <person name="Jungbluth S."/>
            <person name="Walsh D.A."/>
            <person name="Denef V.J."/>
            <person name="McMahon K.D."/>
            <person name="Konstantinidis K.T."/>
            <person name="Eloe-Fadrosh E.A."/>
            <person name="Kyrpides N.C."/>
            <person name="Woyke T."/>
        </authorList>
    </citation>
    <scope>NUCLEOTIDE SEQUENCE</scope>
    <source>
        <strain evidence="1">GVMAG-M-3300009163-63</strain>
    </source>
</reference>
<evidence type="ECO:0008006" key="2">
    <source>
        <dbReference type="Google" id="ProtNLM"/>
    </source>
</evidence>
<dbReference type="SUPFAM" id="SSF110849">
    <property type="entry name" value="ParB/Sulfiredoxin"/>
    <property type="match status" value="1"/>
</dbReference>
<dbReference type="EMBL" id="MN739005">
    <property type="protein sequence ID" value="QHT34708.1"/>
    <property type="molecule type" value="Genomic_DNA"/>
</dbReference>
<organism evidence="1">
    <name type="scientific">viral metagenome</name>
    <dbReference type="NCBI Taxonomy" id="1070528"/>
    <lineage>
        <taxon>unclassified sequences</taxon>
        <taxon>metagenomes</taxon>
        <taxon>organismal metagenomes</taxon>
    </lineage>
</organism>
<sequence>MRDSVSTSVSIKLFENKQDARLAHILKSKLVEIPLSMFANNGVENFNSDRLKDSAVKAYPLDDRPRGNVDISSVEYHQSQIKQQNDIDPIWLVYKNNKYLLLDGAHRIVASYIEGVEFIRAYVIYI</sequence>
<accession>A0A6C0F036</accession>
<proteinExistence type="predicted"/>
<evidence type="ECO:0000313" key="1">
    <source>
        <dbReference type="EMBL" id="QHT34708.1"/>
    </source>
</evidence>
<dbReference type="InterPro" id="IPR036086">
    <property type="entry name" value="ParB/Sulfiredoxin_sf"/>
</dbReference>